<dbReference type="Pfam" id="PF11306">
    <property type="entry name" value="DUF3108"/>
    <property type="match status" value="1"/>
</dbReference>
<protein>
    <recommendedName>
        <fullName evidence="3">DUF3108 domain-containing protein</fullName>
    </recommendedName>
</protein>
<dbReference type="AlphaFoldDB" id="A0A433SCD7"/>
<evidence type="ECO:0000313" key="2">
    <source>
        <dbReference type="Proteomes" id="UP000286947"/>
    </source>
</evidence>
<name>A0A433SCD7_9BURK</name>
<organism evidence="1 2">
    <name type="scientific">Saezia sanguinis</name>
    <dbReference type="NCBI Taxonomy" id="1965230"/>
    <lineage>
        <taxon>Bacteria</taxon>
        <taxon>Pseudomonadati</taxon>
        <taxon>Pseudomonadota</taxon>
        <taxon>Betaproteobacteria</taxon>
        <taxon>Burkholderiales</taxon>
        <taxon>Saeziaceae</taxon>
        <taxon>Saezia</taxon>
    </lineage>
</organism>
<reference evidence="1 2" key="1">
    <citation type="submission" date="2018-01" db="EMBL/GenBank/DDBJ databases">
        <title>Saezia sanguinis gen. nov., sp. nov., in the order Burkholderiales isolated from human blood.</title>
        <authorList>
            <person name="Medina-Pascual M.J."/>
            <person name="Valdezate S."/>
            <person name="Monzon S."/>
            <person name="Cuesta I."/>
            <person name="Carrasco G."/>
            <person name="Villalon P."/>
            <person name="Saez-Nieto J.A."/>
        </authorList>
    </citation>
    <scope>NUCLEOTIDE SEQUENCE [LARGE SCALE GENOMIC DNA]</scope>
    <source>
        <strain evidence="1 2">CNM695-12</strain>
    </source>
</reference>
<dbReference type="InterPro" id="IPR021457">
    <property type="entry name" value="DUF3108"/>
</dbReference>
<evidence type="ECO:0000313" key="1">
    <source>
        <dbReference type="EMBL" id="RUS66418.1"/>
    </source>
</evidence>
<dbReference type="Proteomes" id="UP000286947">
    <property type="component" value="Unassembled WGS sequence"/>
</dbReference>
<comment type="caution">
    <text evidence="1">The sequence shown here is derived from an EMBL/GenBank/DDBJ whole genome shotgun (WGS) entry which is preliminary data.</text>
</comment>
<evidence type="ECO:0008006" key="3">
    <source>
        <dbReference type="Google" id="ProtNLM"/>
    </source>
</evidence>
<dbReference type="RefSeq" id="WP_162615320.1">
    <property type="nucleotide sequence ID" value="NZ_PQSP01000005.1"/>
</dbReference>
<dbReference type="EMBL" id="PQSP01000005">
    <property type="protein sequence ID" value="RUS66418.1"/>
    <property type="molecule type" value="Genomic_DNA"/>
</dbReference>
<keyword evidence="2" id="KW-1185">Reference proteome</keyword>
<gene>
    <name evidence="1" type="ORF">CUZ56_02144</name>
</gene>
<accession>A0A433SCD7</accession>
<sequence length="261" mass="30157">MPHNGLYKKGGTRRDFLLGGLCLPLLGGACPVWAQQSGAPHWMPLSRAVLDYEMDGYWNRPVSGEGRIDWKYDRASTLYELDLTISAMMMTFLYASRGTVDPAQGLIPVSYREKRIGRDRTVMIDHAAREVRFSWKPREVKDMPDGIQDVTSVVMQMTFLMANDLQKAQVGHRFKFPVARMGEVKFWDFEVMGHPVVETRLGRYTTWQVRRIPPDNVVDNDVKVEFWLAPELFYLPLKMLFNKKDEVQLWVSLQKIRQVAA</sequence>
<proteinExistence type="predicted"/>